<dbReference type="AlphaFoldDB" id="D1NUQ9"/>
<dbReference type="Proteomes" id="UP000003656">
    <property type="component" value="Unassembled WGS sequence"/>
</dbReference>
<accession>D1NUQ9</accession>
<reference evidence="1 2" key="1">
    <citation type="submission" date="2009-11" db="EMBL/GenBank/DDBJ databases">
        <authorList>
            <person name="Weinstock G."/>
            <person name="Sodergren E."/>
            <person name="Clifton S."/>
            <person name="Fulton L."/>
            <person name="Fulton B."/>
            <person name="Courtney L."/>
            <person name="Fronick C."/>
            <person name="Harrison M."/>
            <person name="Strong C."/>
            <person name="Farmer C."/>
            <person name="Delahaunty K."/>
            <person name="Markovic C."/>
            <person name="Hall O."/>
            <person name="Minx P."/>
            <person name="Tomlinson C."/>
            <person name="Mitreva M."/>
            <person name="Nelson J."/>
            <person name="Hou S."/>
            <person name="Wollam A."/>
            <person name="Pepin K.H."/>
            <person name="Johnson M."/>
            <person name="Bhonagiri V."/>
            <person name="Nash W.E."/>
            <person name="Warren W."/>
            <person name="Chinwalla A."/>
            <person name="Mardis E.R."/>
            <person name="Wilson R.K."/>
        </authorList>
    </citation>
    <scope>NUCLEOTIDE SEQUENCE [LARGE SCALE GENOMIC DNA]</scope>
    <source>
        <strain evidence="1 2">DSM 20093</strain>
    </source>
</reference>
<evidence type="ECO:0000313" key="1">
    <source>
        <dbReference type="EMBL" id="EFA22560.1"/>
    </source>
</evidence>
<protein>
    <submittedName>
        <fullName evidence="1">Uncharacterized protein</fullName>
    </submittedName>
</protein>
<dbReference type="STRING" id="561180.BIFGAL_03585"/>
<name>D1NUQ9_9BIFI</name>
<proteinExistence type="predicted"/>
<organism evidence="1 2">
    <name type="scientific">Bifidobacterium gallicum DSM 20093 = LMG 11596</name>
    <dbReference type="NCBI Taxonomy" id="561180"/>
    <lineage>
        <taxon>Bacteria</taxon>
        <taxon>Bacillati</taxon>
        <taxon>Actinomycetota</taxon>
        <taxon>Actinomycetes</taxon>
        <taxon>Bifidobacteriales</taxon>
        <taxon>Bifidobacteriaceae</taxon>
        <taxon>Bifidobacterium</taxon>
    </lineage>
</organism>
<comment type="caution">
    <text evidence="1">The sequence shown here is derived from an EMBL/GenBank/DDBJ whole genome shotgun (WGS) entry which is preliminary data.</text>
</comment>
<evidence type="ECO:0000313" key="2">
    <source>
        <dbReference type="Proteomes" id="UP000003656"/>
    </source>
</evidence>
<gene>
    <name evidence="1" type="ORF">BIFGAL_03585</name>
</gene>
<dbReference type="EMBL" id="ABXB03000003">
    <property type="protein sequence ID" value="EFA22560.1"/>
    <property type="molecule type" value="Genomic_DNA"/>
</dbReference>
<sequence length="43" mass="4844">MAHAHRLDHTSFSCEYQGGARALDSIRTFGVGLPEEYKDCDCR</sequence>